<accession>A0A2S2DPB0</accession>
<dbReference type="RefSeq" id="WP_109347466.1">
    <property type="nucleotide sequence ID" value="NZ_CP029343.1"/>
</dbReference>
<sequence length="74" mass="8162">MEILDIGRPLTERERTGPPEQLPLLWDEAEAPAPAHAAPRAASERDAVIERETRRAKTVLLTLLGAILLASHFL</sequence>
<evidence type="ECO:0000313" key="2">
    <source>
        <dbReference type="EMBL" id="AWL07171.1"/>
    </source>
</evidence>
<feature type="region of interest" description="Disordered" evidence="1">
    <location>
        <begin position="1"/>
        <end position="47"/>
    </location>
</feature>
<proteinExistence type="predicted"/>
<dbReference type="Proteomes" id="UP000245820">
    <property type="component" value="Chromosome"/>
</dbReference>
<evidence type="ECO:0000256" key="1">
    <source>
        <dbReference type="SAM" id="MobiDB-lite"/>
    </source>
</evidence>
<dbReference type="EMBL" id="CP029343">
    <property type="protein sequence ID" value="AWL07171.1"/>
    <property type="molecule type" value="Genomic_DNA"/>
</dbReference>
<dbReference type="AlphaFoldDB" id="A0A2S2DPB0"/>
<name>A0A2S2DPB0_9BURK</name>
<feature type="compositionally biased region" description="Low complexity" evidence="1">
    <location>
        <begin position="31"/>
        <end position="41"/>
    </location>
</feature>
<evidence type="ECO:0000313" key="3">
    <source>
        <dbReference type="Proteomes" id="UP000245820"/>
    </source>
</evidence>
<gene>
    <name evidence="2" type="ORF">DIR46_23920</name>
</gene>
<reference evidence="2 3" key="1">
    <citation type="submission" date="2018-05" db="EMBL/GenBank/DDBJ databases">
        <title>Complete genome sequence of Massilia oculi sp. nov. CCUG 43427T (=DSM 26321T), the type strain of M. oculi, and comparison with genome sequences of other Massilia strains.</title>
        <authorList>
            <person name="Zhu B."/>
        </authorList>
    </citation>
    <scope>NUCLEOTIDE SEQUENCE [LARGE SCALE GENOMIC DNA]</scope>
    <source>
        <strain evidence="2 3">CCUG 43427</strain>
    </source>
</reference>
<protein>
    <submittedName>
        <fullName evidence="2">Uncharacterized protein</fullName>
    </submittedName>
</protein>
<keyword evidence="3" id="KW-1185">Reference proteome</keyword>
<dbReference type="KEGG" id="mtim:DIR46_23920"/>
<organism evidence="2 3">
    <name type="scientific">Massilia oculi</name>
    <dbReference type="NCBI Taxonomy" id="945844"/>
    <lineage>
        <taxon>Bacteria</taxon>
        <taxon>Pseudomonadati</taxon>
        <taxon>Pseudomonadota</taxon>
        <taxon>Betaproteobacteria</taxon>
        <taxon>Burkholderiales</taxon>
        <taxon>Oxalobacteraceae</taxon>
        <taxon>Telluria group</taxon>
        <taxon>Massilia</taxon>
    </lineage>
</organism>